<feature type="signal peptide" evidence="1">
    <location>
        <begin position="1"/>
        <end position="19"/>
    </location>
</feature>
<dbReference type="PROSITE" id="PS51257">
    <property type="entry name" value="PROKAR_LIPOPROTEIN"/>
    <property type="match status" value="1"/>
</dbReference>
<sequence length="202" mass="21141">MKTLRLLLASMALVSGLSACTTTADAPEAMVSLPPVAETENARIAEITARELDRRARHEPDSLTAVAPQLRALALALAGPPPAAVQAAPGAQLMAGAPEAMLTAPSLWHGIHLASYRTMANSVSGWAELQARFPDLLADREARIEAVNIPDRGEFLRLQAGPYDTLAAARTACAAITRAGEYCLPVDFSGRPLADAGGDALH</sequence>
<reference evidence="3 4" key="1">
    <citation type="submission" date="2016-10" db="EMBL/GenBank/DDBJ databases">
        <authorList>
            <person name="de Groot N.N."/>
        </authorList>
    </citation>
    <scope>NUCLEOTIDE SEQUENCE [LARGE SCALE GENOMIC DNA]</scope>
    <source>
        <strain evidence="3 4">DSM 16077</strain>
    </source>
</reference>
<dbReference type="PROSITE" id="PS51724">
    <property type="entry name" value="SPOR"/>
    <property type="match status" value="1"/>
</dbReference>
<dbReference type="GO" id="GO:0042834">
    <property type="term" value="F:peptidoglycan binding"/>
    <property type="evidence" value="ECO:0007669"/>
    <property type="project" value="InterPro"/>
</dbReference>
<evidence type="ECO:0000313" key="3">
    <source>
        <dbReference type="EMBL" id="SDM76849.1"/>
    </source>
</evidence>
<evidence type="ECO:0000313" key="4">
    <source>
        <dbReference type="Proteomes" id="UP000199759"/>
    </source>
</evidence>
<evidence type="ECO:0000259" key="2">
    <source>
        <dbReference type="PROSITE" id="PS51724"/>
    </source>
</evidence>
<dbReference type="InterPro" id="IPR007730">
    <property type="entry name" value="SPOR-like_dom"/>
</dbReference>
<evidence type="ECO:0000256" key="1">
    <source>
        <dbReference type="SAM" id="SignalP"/>
    </source>
</evidence>
<dbReference type="InterPro" id="IPR036680">
    <property type="entry name" value="SPOR-like_sf"/>
</dbReference>
<dbReference type="Gene3D" id="3.30.70.1070">
    <property type="entry name" value="Sporulation related repeat"/>
    <property type="match status" value="1"/>
</dbReference>
<dbReference type="STRING" id="144026.SAMN04488568_12136"/>
<proteinExistence type="predicted"/>
<dbReference type="AlphaFoldDB" id="A0A1G9VX36"/>
<feature type="chain" id="PRO_5011529640" evidence="1">
    <location>
        <begin position="20"/>
        <end position="202"/>
    </location>
</feature>
<name>A0A1G9VX36_9PROT</name>
<dbReference type="Pfam" id="PF05036">
    <property type="entry name" value="SPOR"/>
    <property type="match status" value="1"/>
</dbReference>
<gene>
    <name evidence="3" type="ORF">SAMN04488568_12136</name>
</gene>
<organism evidence="3 4">
    <name type="scientific">Maricaulis salignorans</name>
    <dbReference type="NCBI Taxonomy" id="144026"/>
    <lineage>
        <taxon>Bacteria</taxon>
        <taxon>Pseudomonadati</taxon>
        <taxon>Pseudomonadota</taxon>
        <taxon>Alphaproteobacteria</taxon>
        <taxon>Maricaulales</taxon>
        <taxon>Maricaulaceae</taxon>
        <taxon>Maricaulis</taxon>
    </lineage>
</organism>
<keyword evidence="1" id="KW-0732">Signal</keyword>
<feature type="domain" description="SPOR" evidence="2">
    <location>
        <begin position="103"/>
        <end position="189"/>
    </location>
</feature>
<dbReference type="Proteomes" id="UP000199759">
    <property type="component" value="Unassembled WGS sequence"/>
</dbReference>
<accession>A0A1G9VX36</accession>
<dbReference type="RefSeq" id="WP_176780367.1">
    <property type="nucleotide sequence ID" value="NZ_FNHG01000021.1"/>
</dbReference>
<keyword evidence="4" id="KW-1185">Reference proteome</keyword>
<dbReference type="EMBL" id="FNHG01000021">
    <property type="protein sequence ID" value="SDM76849.1"/>
    <property type="molecule type" value="Genomic_DNA"/>
</dbReference>
<protein>
    <submittedName>
        <fullName evidence="3">Sporulation related domain-containing protein</fullName>
    </submittedName>
</protein>